<dbReference type="InterPro" id="IPR000515">
    <property type="entry name" value="MetI-like"/>
</dbReference>
<reference evidence="8" key="1">
    <citation type="submission" date="2010-11" db="EMBL/GenBank/DDBJ databases">
        <title>The complete genome of Desulfurococcus mucosus DSM 2162.</title>
        <authorList>
            <consortium name="US DOE Joint Genome Institute (JGI-PGF)"/>
            <person name="Lucas S."/>
            <person name="Copeland A."/>
            <person name="Lapidus A."/>
            <person name="Bruce D."/>
            <person name="Goodwin L."/>
            <person name="Pitluck S."/>
            <person name="Kyrpides N."/>
            <person name="Mavromatis K."/>
            <person name="Pagani I."/>
            <person name="Ivanova N."/>
            <person name="Ovchinnikova G."/>
            <person name="Chertkov O."/>
            <person name="Held B."/>
            <person name="Brettin T."/>
            <person name="Detter J.C."/>
            <person name="Tapia R."/>
            <person name="Han C."/>
            <person name="Land M."/>
            <person name="Hauser L."/>
            <person name="Markowitz V."/>
            <person name="Cheng J.-F."/>
            <person name="Hugenholtz P."/>
            <person name="Woyke T."/>
            <person name="Wu D."/>
            <person name="Wirth R."/>
            <person name="Bilek Y."/>
            <person name="Hader T."/>
            <person name="Klenk H.-P."/>
            <person name="Eisen J.A."/>
        </authorList>
    </citation>
    <scope>NUCLEOTIDE SEQUENCE [LARGE SCALE GENOMIC DNA]</scope>
    <source>
        <strain evidence="8">ATCC 35584 / DSM 2162 / JCM 9187 / O7/1</strain>
    </source>
</reference>
<reference evidence="7 8" key="2">
    <citation type="journal article" date="2011" name="Stand. Genomic Sci.">
        <title>Complete genome sequence of Desulfurococcus mucosus type strain (O7/1).</title>
        <authorList>
            <person name="Wirth R."/>
            <person name="Chertkov O."/>
            <person name="Held B."/>
            <person name="Lapidus A."/>
            <person name="Nolan M."/>
            <person name="Lucas S."/>
            <person name="Hammon N."/>
            <person name="Deshpande S."/>
            <person name="Cheng J.F."/>
            <person name="Tapia R."/>
            <person name="Han C."/>
            <person name="Goodwin L."/>
            <person name="Pitluck S."/>
            <person name="Liolios K."/>
            <person name="Ioanna P."/>
            <person name="Ivanova N."/>
            <person name="Mavromatis K."/>
            <person name="Mikhailova N."/>
            <person name="Pati A."/>
            <person name="Chen A."/>
            <person name="Palaniappan K."/>
            <person name="Land M."/>
            <person name="Hauser L."/>
            <person name="Chang Y.J."/>
            <person name="Jeffries C.D."/>
            <person name="Bilek Y."/>
            <person name="Hader T."/>
            <person name="Rohde M."/>
            <person name="Spring S."/>
            <person name="Sikorski J."/>
            <person name="Goker M."/>
            <person name="Woyke T."/>
            <person name="Bristow J."/>
            <person name="Eisen J.A."/>
            <person name="Markowitz V."/>
            <person name="Hugenholtz P."/>
            <person name="Kyrpides N.C."/>
            <person name="Klenk H.P."/>
        </authorList>
    </citation>
    <scope>NUCLEOTIDE SEQUENCE [LARGE SCALE GENOMIC DNA]</scope>
    <source>
        <strain evidence="8">ATCC 35584 / DSM 2162 / JCM 9187 / O7/1</strain>
    </source>
</reference>
<dbReference type="GO" id="GO:0055085">
    <property type="term" value="P:transmembrane transport"/>
    <property type="evidence" value="ECO:0007669"/>
    <property type="project" value="InterPro"/>
</dbReference>
<organism evidence="7 8">
    <name type="scientific">Desulfurococcus mucosus (strain ATCC 35584 / DSM 2162 / JCM 9187 / O7/1)</name>
    <dbReference type="NCBI Taxonomy" id="765177"/>
    <lineage>
        <taxon>Archaea</taxon>
        <taxon>Thermoproteota</taxon>
        <taxon>Thermoprotei</taxon>
        <taxon>Desulfurococcales</taxon>
        <taxon>Desulfurococcaceae</taxon>
        <taxon>Desulfurococcus</taxon>
    </lineage>
</organism>
<feature type="transmembrane region" description="Helical" evidence="5">
    <location>
        <begin position="424"/>
        <end position="457"/>
    </location>
</feature>
<accession>E8R9C9</accession>
<dbReference type="Pfam" id="PF00528">
    <property type="entry name" value="BPD_transp_1"/>
    <property type="match status" value="1"/>
</dbReference>
<comment type="subcellular location">
    <subcellularLocation>
        <location evidence="5">Cell membrane</location>
        <topology evidence="5">Multi-pass membrane protein</topology>
    </subcellularLocation>
    <subcellularLocation>
        <location evidence="1">Membrane</location>
        <topology evidence="1">Multi-pass membrane protein</topology>
    </subcellularLocation>
</comment>
<dbReference type="RefSeq" id="WP_013562327.1">
    <property type="nucleotide sequence ID" value="NC_014961.1"/>
</dbReference>
<evidence type="ECO:0000256" key="5">
    <source>
        <dbReference type="RuleBase" id="RU363032"/>
    </source>
</evidence>
<keyword evidence="5" id="KW-0813">Transport</keyword>
<feature type="domain" description="ABC transmembrane type-1" evidence="6">
    <location>
        <begin position="429"/>
        <end position="630"/>
    </location>
</feature>
<dbReference type="CDD" id="cd06261">
    <property type="entry name" value="TM_PBP2"/>
    <property type="match status" value="1"/>
</dbReference>
<evidence type="ECO:0000256" key="2">
    <source>
        <dbReference type="ARBA" id="ARBA00022692"/>
    </source>
</evidence>
<dbReference type="KEGG" id="dmu:Desmu_0801"/>
<dbReference type="InterPro" id="IPR035906">
    <property type="entry name" value="MetI-like_sf"/>
</dbReference>
<evidence type="ECO:0000259" key="6">
    <source>
        <dbReference type="PROSITE" id="PS50928"/>
    </source>
</evidence>
<dbReference type="PROSITE" id="PS50928">
    <property type="entry name" value="ABC_TM1"/>
    <property type="match status" value="1"/>
</dbReference>
<dbReference type="HOGENOM" id="CLU_028518_10_0_2"/>
<evidence type="ECO:0000256" key="3">
    <source>
        <dbReference type="ARBA" id="ARBA00022989"/>
    </source>
</evidence>
<feature type="transmembrane region" description="Helical" evidence="5">
    <location>
        <begin position="500"/>
        <end position="522"/>
    </location>
</feature>
<comment type="similarity">
    <text evidence="5">Belongs to the binding-protein-dependent transport system permease family.</text>
</comment>
<feature type="transmembrane region" description="Helical" evidence="5">
    <location>
        <begin position="608"/>
        <end position="633"/>
    </location>
</feature>
<dbReference type="SUPFAM" id="SSF161098">
    <property type="entry name" value="MetI-like"/>
    <property type="match status" value="1"/>
</dbReference>
<gene>
    <name evidence="7" type="ordered locus">Desmu_0801</name>
</gene>
<evidence type="ECO:0000313" key="7">
    <source>
        <dbReference type="EMBL" id="ADV65105.1"/>
    </source>
</evidence>
<keyword evidence="4 5" id="KW-0472">Membrane</keyword>
<dbReference type="PANTHER" id="PTHR43839:SF1">
    <property type="entry name" value="OPPC IN A BINDING PROTEIN-DEPENDENT TRANSPORT SYSTEM"/>
    <property type="match status" value="1"/>
</dbReference>
<evidence type="ECO:0000256" key="4">
    <source>
        <dbReference type="ARBA" id="ARBA00023136"/>
    </source>
</evidence>
<dbReference type="EMBL" id="CP002363">
    <property type="protein sequence ID" value="ADV65105.1"/>
    <property type="molecule type" value="Genomic_DNA"/>
</dbReference>
<dbReference type="eggNOG" id="arCOG00749">
    <property type="taxonomic scope" value="Archaea"/>
</dbReference>
<feature type="transmembrane region" description="Helical" evidence="5">
    <location>
        <begin position="469"/>
        <end position="488"/>
    </location>
</feature>
<dbReference type="Gene3D" id="1.10.3720.10">
    <property type="entry name" value="MetI-like"/>
    <property type="match status" value="1"/>
</dbReference>
<protein>
    <submittedName>
        <fullName evidence="7">Binding-protein-dependent transport systems inner membrane component</fullName>
    </submittedName>
</protein>
<sequence precursor="true">MVAMRELTFKDKLFIKVVNPLKSTLKEIWGMTTGKAALILLLFLVVVSVSAALTMPPGFLESWQSATYWEDNPVIVPPEWVKYFGGKIAPSIVDARTKPDATPQWDPAKGTLTLTYSFEYRLDDPIFPQDYYLVVGDAKVYGGSAPTIEISVERPDGIKVTLWAEHPSVSENTTSIVYKTDPNKITGQPINSLVTAILEKYNVTLPRDIVGDNPLIISISNSLLLNRAVDKISQPSLVLSVFQRPVNIGNWIEVRRDEQKPKLEEIRSKLVNISAYITEDPAGLRAIIGQAESNITYAISNIDKISFSDLYSTLDAVSKTLSTAYKLSMLENYPSAVSTGIQDAMSTVNKYMDTLRVTASFINVNPQYEVMTGVYRFEVNVTYTGVNTPPANPASLVGYVKFTVKGTAKGLLGTINNGADLAILLYYGFPIALLIGLIASVSSTFIGVIAGIVSGYYGGWIDEVIQRVIDILNNIPFLPLMIIVGTAAQKTLPPGSQKSLYIILLYLAILIIFSWAGLAIVVRSMTLSIKEEPYIEAARAMGASNSRIIFYHIFPQVMMYAVATLVYNVPSAILTEAGLSVLGLRHGWPTWGAVLSEARAAGIAGYAAWWWILPPGILLSITSLTFVLLGLAVEKIVEPRLRTL</sequence>
<evidence type="ECO:0000256" key="1">
    <source>
        <dbReference type="ARBA" id="ARBA00004141"/>
    </source>
</evidence>
<keyword evidence="8" id="KW-1185">Reference proteome</keyword>
<proteinExistence type="inferred from homology"/>
<keyword evidence="2 5" id="KW-0812">Transmembrane</keyword>
<feature type="transmembrane region" description="Helical" evidence="5">
    <location>
        <begin position="548"/>
        <end position="567"/>
    </location>
</feature>
<dbReference type="AlphaFoldDB" id="E8R9C9"/>
<evidence type="ECO:0000313" key="8">
    <source>
        <dbReference type="Proteomes" id="UP000001068"/>
    </source>
</evidence>
<dbReference type="PANTHER" id="PTHR43839">
    <property type="entry name" value="OPPC IN A BINDING PROTEIN-DEPENDENT TRANSPORT SYSTEM"/>
    <property type="match status" value="1"/>
</dbReference>
<keyword evidence="3 5" id="KW-1133">Transmembrane helix</keyword>
<dbReference type="GO" id="GO:0005886">
    <property type="term" value="C:plasma membrane"/>
    <property type="evidence" value="ECO:0007669"/>
    <property type="project" value="UniProtKB-SubCell"/>
</dbReference>
<dbReference type="GeneID" id="10153497"/>
<dbReference type="STRING" id="765177.Desmu_0801"/>
<dbReference type="Proteomes" id="UP000001068">
    <property type="component" value="Chromosome"/>
</dbReference>
<dbReference type="OrthoDB" id="312811at2157"/>
<name>E8R9C9_DESM0</name>